<keyword evidence="3" id="KW-1185">Reference proteome</keyword>
<feature type="region of interest" description="Disordered" evidence="1">
    <location>
        <begin position="95"/>
        <end position="118"/>
    </location>
</feature>
<name>A0ABW8NDX1_9GAMM</name>
<evidence type="ECO:0000313" key="3">
    <source>
        <dbReference type="Proteomes" id="UP001620597"/>
    </source>
</evidence>
<accession>A0ABW8NDX1</accession>
<dbReference type="Proteomes" id="UP001620597">
    <property type="component" value="Unassembled WGS sequence"/>
</dbReference>
<sequence length="118" mass="13354">MSTQGDKAKYETSKMEIEVPTVIKEGMEEWATQNLFGDDDENRMANLVTAMFVGLHCWFYPQNPQVGLNELEDEYGIRVATGTYHGRIVIGEEITLDGSEPTTQRPRRDHSGPFNDLS</sequence>
<comment type="caution">
    <text evidence="2">The sequence shown here is derived from an EMBL/GenBank/DDBJ whole genome shotgun (WGS) entry which is preliminary data.</text>
</comment>
<proteinExistence type="predicted"/>
<dbReference type="RefSeq" id="WP_416204668.1">
    <property type="nucleotide sequence ID" value="NZ_JBBKTX010000002.1"/>
</dbReference>
<evidence type="ECO:0000256" key="1">
    <source>
        <dbReference type="SAM" id="MobiDB-lite"/>
    </source>
</evidence>
<reference evidence="2 3" key="1">
    <citation type="submission" date="2024-03" db="EMBL/GenBank/DDBJ databases">
        <title>High-quality draft genome sequence of Oceanobacter sp. wDCs-4.</title>
        <authorList>
            <person name="Dong C."/>
        </authorList>
    </citation>
    <scope>NUCLEOTIDE SEQUENCE [LARGE SCALE GENOMIC DNA]</scope>
    <source>
        <strain evidence="3">wDCs-4</strain>
    </source>
</reference>
<evidence type="ECO:0000313" key="2">
    <source>
        <dbReference type="EMBL" id="MFK4751156.1"/>
    </source>
</evidence>
<organism evidence="2 3">
    <name type="scientific">Oceanobacter antarcticus</name>
    <dbReference type="NCBI Taxonomy" id="3133425"/>
    <lineage>
        <taxon>Bacteria</taxon>
        <taxon>Pseudomonadati</taxon>
        <taxon>Pseudomonadota</taxon>
        <taxon>Gammaproteobacteria</taxon>
        <taxon>Oceanospirillales</taxon>
        <taxon>Oceanospirillaceae</taxon>
        <taxon>Oceanobacter</taxon>
    </lineage>
</organism>
<protein>
    <submittedName>
        <fullName evidence="2">Uncharacterized protein</fullName>
    </submittedName>
</protein>
<gene>
    <name evidence="2" type="ORF">WG929_01925</name>
</gene>
<dbReference type="EMBL" id="JBBKTX010000002">
    <property type="protein sequence ID" value="MFK4751156.1"/>
    <property type="molecule type" value="Genomic_DNA"/>
</dbReference>